<protein>
    <recommendedName>
        <fullName evidence="3">F-box domain-containing protein</fullName>
    </recommendedName>
</protein>
<name>A0A9P5NNL1_GYMJU</name>
<dbReference type="OrthoDB" id="2788229at2759"/>
<gene>
    <name evidence="1" type="ORF">CPB84DRAFT_1730771</name>
</gene>
<evidence type="ECO:0008006" key="3">
    <source>
        <dbReference type="Google" id="ProtNLM"/>
    </source>
</evidence>
<evidence type="ECO:0000313" key="2">
    <source>
        <dbReference type="Proteomes" id="UP000724874"/>
    </source>
</evidence>
<accession>A0A9P5NNL1</accession>
<organism evidence="1 2">
    <name type="scientific">Gymnopilus junonius</name>
    <name type="common">Spectacular rustgill mushroom</name>
    <name type="synonym">Gymnopilus spectabilis subsp. junonius</name>
    <dbReference type="NCBI Taxonomy" id="109634"/>
    <lineage>
        <taxon>Eukaryota</taxon>
        <taxon>Fungi</taxon>
        <taxon>Dikarya</taxon>
        <taxon>Basidiomycota</taxon>
        <taxon>Agaricomycotina</taxon>
        <taxon>Agaricomycetes</taxon>
        <taxon>Agaricomycetidae</taxon>
        <taxon>Agaricales</taxon>
        <taxon>Agaricineae</taxon>
        <taxon>Hymenogastraceae</taxon>
        <taxon>Gymnopilus</taxon>
    </lineage>
</organism>
<dbReference type="EMBL" id="JADNYJ010000051">
    <property type="protein sequence ID" value="KAF8899766.1"/>
    <property type="molecule type" value="Genomic_DNA"/>
</dbReference>
<evidence type="ECO:0000313" key="1">
    <source>
        <dbReference type="EMBL" id="KAF8899766.1"/>
    </source>
</evidence>
<keyword evidence="2" id="KW-1185">Reference proteome</keyword>
<dbReference type="Proteomes" id="UP000724874">
    <property type="component" value="Unassembled WGS sequence"/>
</dbReference>
<comment type="caution">
    <text evidence="1">The sequence shown here is derived from an EMBL/GenBank/DDBJ whole genome shotgun (WGS) entry which is preliminary data.</text>
</comment>
<sequence>MSNPVVHVSVLSSSERASRLAPEIHQMILDNIRDSKFHLSNCSLVCGSWLHLCRYHLFNEVNFRSDFARFLSSSPHAAHTVAPYIRKVVIKGNMTVRGDGDFLIKSAFQLPVLRSLHVARFSWECIKSPLDLALGTPAVIQLSVLQLQSVSFASFKILADFFDSLSVLQDLSLDNISWDALGCNSTEDRCFQDHAPKQSSFKKLHLASCHNIVVLNWLLYGIVSDMPIEDTNSCRQFPRLVALSFPDILPAEANTFGTFLFSLGETLQHLDLGILVQSNDGRSLDGFLHHLSLSTNTNLKSIIIHQINLFQFPSHVVQVTQSLSTSILSPCAWIPPFISTIRSTVVQSVDFRMWFSNETQLDIFPWSDLSSALLKIGVPNLRFHISGIGRDTDLVEGWITKRIEIFDQNKTNLQFDFLG</sequence>
<reference evidence="1" key="1">
    <citation type="submission" date="2020-11" db="EMBL/GenBank/DDBJ databases">
        <authorList>
            <consortium name="DOE Joint Genome Institute"/>
            <person name="Ahrendt S."/>
            <person name="Riley R."/>
            <person name="Andreopoulos W."/>
            <person name="LaButti K."/>
            <person name="Pangilinan J."/>
            <person name="Ruiz-duenas F.J."/>
            <person name="Barrasa J.M."/>
            <person name="Sanchez-Garcia M."/>
            <person name="Camarero S."/>
            <person name="Miyauchi S."/>
            <person name="Serrano A."/>
            <person name="Linde D."/>
            <person name="Babiker R."/>
            <person name="Drula E."/>
            <person name="Ayuso-Fernandez I."/>
            <person name="Pacheco R."/>
            <person name="Padilla G."/>
            <person name="Ferreira P."/>
            <person name="Barriuso J."/>
            <person name="Kellner H."/>
            <person name="Castanera R."/>
            <person name="Alfaro M."/>
            <person name="Ramirez L."/>
            <person name="Pisabarro A.G."/>
            <person name="Kuo A."/>
            <person name="Tritt A."/>
            <person name="Lipzen A."/>
            <person name="He G."/>
            <person name="Yan M."/>
            <person name="Ng V."/>
            <person name="Cullen D."/>
            <person name="Martin F."/>
            <person name="Rosso M.-N."/>
            <person name="Henrissat B."/>
            <person name="Hibbett D."/>
            <person name="Martinez A.T."/>
            <person name="Grigoriev I.V."/>
        </authorList>
    </citation>
    <scope>NUCLEOTIDE SEQUENCE</scope>
    <source>
        <strain evidence="1">AH 44721</strain>
    </source>
</reference>
<proteinExistence type="predicted"/>
<dbReference type="AlphaFoldDB" id="A0A9P5NNL1"/>